<name>A0A927WGL2_SELRU</name>
<dbReference type="SUPFAM" id="SSF53756">
    <property type="entry name" value="UDP-Glycosyltransferase/glycogen phosphorylase"/>
    <property type="match status" value="1"/>
</dbReference>
<evidence type="ECO:0000313" key="2">
    <source>
        <dbReference type="EMBL" id="MBE6084381.1"/>
    </source>
</evidence>
<reference evidence="2" key="1">
    <citation type="submission" date="2019-04" db="EMBL/GenBank/DDBJ databases">
        <title>Evolution of Biomass-Degrading Anaerobic Consortia Revealed by Metagenomics.</title>
        <authorList>
            <person name="Peng X."/>
        </authorList>
    </citation>
    <scope>NUCLEOTIDE SEQUENCE</scope>
    <source>
        <strain evidence="2">SIG242</strain>
    </source>
</reference>
<dbReference type="RefSeq" id="WP_303668427.1">
    <property type="nucleotide sequence ID" value="NZ_SVCA01000002.1"/>
</dbReference>
<dbReference type="InterPro" id="IPR001296">
    <property type="entry name" value="Glyco_trans_1"/>
</dbReference>
<dbReference type="Gene3D" id="3.40.50.2000">
    <property type="entry name" value="Glycogen Phosphorylase B"/>
    <property type="match status" value="1"/>
</dbReference>
<evidence type="ECO:0000259" key="1">
    <source>
        <dbReference type="Pfam" id="PF00534"/>
    </source>
</evidence>
<dbReference type="PANTHER" id="PTHR12526:SF622">
    <property type="entry name" value="GLYCOSYLTRANSFERASE (GROUP I)"/>
    <property type="match status" value="1"/>
</dbReference>
<comment type="caution">
    <text evidence="2">The sequence shown here is derived from an EMBL/GenBank/DDBJ whole genome shotgun (WGS) entry which is preliminary data.</text>
</comment>
<dbReference type="EMBL" id="SVCA01000002">
    <property type="protein sequence ID" value="MBE6084381.1"/>
    <property type="molecule type" value="Genomic_DNA"/>
</dbReference>
<dbReference type="Proteomes" id="UP000772151">
    <property type="component" value="Unassembled WGS sequence"/>
</dbReference>
<dbReference type="CDD" id="cd03794">
    <property type="entry name" value="GT4_WbuB-like"/>
    <property type="match status" value="1"/>
</dbReference>
<feature type="domain" description="Glycosyl transferase family 1" evidence="1">
    <location>
        <begin position="9"/>
        <end position="175"/>
    </location>
</feature>
<dbReference type="GO" id="GO:0016757">
    <property type="term" value="F:glycosyltransferase activity"/>
    <property type="evidence" value="ECO:0007669"/>
    <property type="project" value="InterPro"/>
</dbReference>
<accession>A0A927WGL2</accession>
<dbReference type="AlphaFoldDB" id="A0A927WGL2"/>
<dbReference type="Pfam" id="PF00534">
    <property type="entry name" value="Glycos_transf_1"/>
    <property type="match status" value="1"/>
</dbReference>
<organism evidence="2 3">
    <name type="scientific">Selenomonas ruminantium</name>
    <dbReference type="NCBI Taxonomy" id="971"/>
    <lineage>
        <taxon>Bacteria</taxon>
        <taxon>Bacillati</taxon>
        <taxon>Bacillota</taxon>
        <taxon>Negativicutes</taxon>
        <taxon>Selenomonadales</taxon>
        <taxon>Selenomonadaceae</taxon>
        <taxon>Selenomonas</taxon>
    </lineage>
</organism>
<dbReference type="PANTHER" id="PTHR12526">
    <property type="entry name" value="GLYCOSYLTRANSFERASE"/>
    <property type="match status" value="1"/>
</dbReference>
<proteinExistence type="predicted"/>
<gene>
    <name evidence="2" type="ORF">E7203_02745</name>
</gene>
<sequence length="197" mass="21203">MSQQNNEKIIVQEHAKGNKVILFAGAHGKANALDTLLDAGKMLVDSKVSVCLMGGGPEKERLRSRAEAERLTNVIFLDAVNKNEVGNVLALADILYIGLAKTDLFRFGISPNKMMDYMLAGKPIISAIDAGNDMVAEADCGCSVPAEDAPAVAKAIKKLLALTEEERARLGQNGKAYVMANHDYQKLAADFIEKLEA</sequence>
<evidence type="ECO:0000313" key="3">
    <source>
        <dbReference type="Proteomes" id="UP000772151"/>
    </source>
</evidence>
<protein>
    <submittedName>
        <fullName evidence="2">Glycosyltransferase family 4 protein</fullName>
    </submittedName>
</protein>